<dbReference type="GO" id="GO:0016787">
    <property type="term" value="F:hydrolase activity"/>
    <property type="evidence" value="ECO:0007669"/>
    <property type="project" value="InterPro"/>
</dbReference>
<keyword evidence="3" id="KW-1185">Reference proteome</keyword>
<reference evidence="2 3" key="1">
    <citation type="submission" date="2018-11" db="EMBL/GenBank/DDBJ databases">
        <title>Rufibacter latericius sp. nov., isolated from water in Baiyang Lake.</title>
        <authorList>
            <person name="Yang Y."/>
        </authorList>
    </citation>
    <scope>NUCLEOTIDE SEQUENCE [LARGE SCALE GENOMIC DNA]</scope>
    <source>
        <strain evidence="2 3">MCC P1</strain>
    </source>
</reference>
<dbReference type="Pfam" id="PF00149">
    <property type="entry name" value="Metallophos"/>
    <property type="match status" value="1"/>
</dbReference>
<dbReference type="SUPFAM" id="SSF56300">
    <property type="entry name" value="Metallo-dependent phosphatases"/>
    <property type="match status" value="1"/>
</dbReference>
<dbReference type="PANTHER" id="PTHR43143:SF1">
    <property type="entry name" value="SERINE_THREONINE-PROTEIN PHOSPHATASE CPPED1"/>
    <property type="match status" value="1"/>
</dbReference>
<organism evidence="2 3">
    <name type="scientific">Rufibacter immobilis</name>
    <dbReference type="NCBI Taxonomy" id="1348778"/>
    <lineage>
        <taxon>Bacteria</taxon>
        <taxon>Pseudomonadati</taxon>
        <taxon>Bacteroidota</taxon>
        <taxon>Cytophagia</taxon>
        <taxon>Cytophagales</taxon>
        <taxon>Hymenobacteraceae</taxon>
        <taxon>Rufibacter</taxon>
    </lineage>
</organism>
<sequence>MGFLLFFYGCSSDHSGLTGRHCRNKNNRAATLVLEISKGKDHPDTTHSMKTKHLPRIQKWLAPLLLLLVLSACEAFEYHPYAGNLEYKNLTAQNLDRIKALETQYSNPLTPLRFALTGDTQGYFAETEDMVKDMNSRDIAFVLHAGDLTNYAFTDEFERMHRALSKLKMPYLTVIGNHDCLGDGDKLYKEMYGPLDYSFTLGPHKFIFLNTNFLEFDESVPNMSWLEQELQTPASIANKFVLSHISPENSEANPNQEENYARLMRQYNVRLSLQGHTHNYQARELYKDGIKYVTTAAALKRSYVLVTVTGTQATFEKIEF</sequence>
<evidence type="ECO:0000313" key="3">
    <source>
        <dbReference type="Proteomes" id="UP000271010"/>
    </source>
</evidence>
<name>A0A3M9MZ16_9BACT</name>
<evidence type="ECO:0000259" key="1">
    <source>
        <dbReference type="Pfam" id="PF00149"/>
    </source>
</evidence>
<dbReference type="EMBL" id="RJJE01000009">
    <property type="protein sequence ID" value="RNI30123.1"/>
    <property type="molecule type" value="Genomic_DNA"/>
</dbReference>
<dbReference type="PANTHER" id="PTHR43143">
    <property type="entry name" value="METALLOPHOSPHOESTERASE, CALCINEURIN SUPERFAMILY"/>
    <property type="match status" value="1"/>
</dbReference>
<gene>
    <name evidence="2" type="ORF">EFA69_11495</name>
</gene>
<proteinExistence type="predicted"/>
<protein>
    <recommendedName>
        <fullName evidence="1">Calcineurin-like phosphoesterase domain-containing protein</fullName>
    </recommendedName>
</protein>
<dbReference type="AlphaFoldDB" id="A0A3M9MZ16"/>
<dbReference type="Proteomes" id="UP000271010">
    <property type="component" value="Unassembled WGS sequence"/>
</dbReference>
<dbReference type="OrthoDB" id="5464520at2"/>
<evidence type="ECO:0000313" key="2">
    <source>
        <dbReference type="EMBL" id="RNI30123.1"/>
    </source>
</evidence>
<feature type="domain" description="Calcineurin-like phosphoesterase" evidence="1">
    <location>
        <begin position="112"/>
        <end position="280"/>
    </location>
</feature>
<accession>A0A3M9MZ16</accession>
<dbReference type="InterPro" id="IPR004843">
    <property type="entry name" value="Calcineurin-like_PHP"/>
</dbReference>
<comment type="caution">
    <text evidence="2">The sequence shown here is derived from an EMBL/GenBank/DDBJ whole genome shotgun (WGS) entry which is preliminary data.</text>
</comment>
<dbReference type="Gene3D" id="3.60.21.10">
    <property type="match status" value="1"/>
</dbReference>
<dbReference type="InterPro" id="IPR051918">
    <property type="entry name" value="STPP_CPPED1"/>
</dbReference>
<dbReference type="InterPro" id="IPR029052">
    <property type="entry name" value="Metallo-depent_PP-like"/>
</dbReference>